<protein>
    <submittedName>
        <fullName evidence="6">Tyrosine-type recombinase/integrase</fullName>
    </submittedName>
</protein>
<dbReference type="PANTHER" id="PTHR34605:SF3">
    <property type="entry name" value="P CELL-TYPE AGGLUTINATION PROTEIN MAP4-LIKE-RELATED"/>
    <property type="match status" value="1"/>
</dbReference>
<evidence type="ECO:0000256" key="2">
    <source>
        <dbReference type="ARBA" id="ARBA00023125"/>
    </source>
</evidence>
<keyword evidence="6" id="KW-0614">Plasmid</keyword>
<dbReference type="AlphaFoldDB" id="A0A7L5DTA1"/>
<dbReference type="GO" id="GO:0015074">
    <property type="term" value="P:DNA integration"/>
    <property type="evidence" value="ECO:0007669"/>
    <property type="project" value="UniProtKB-KW"/>
</dbReference>
<name>A0A7L5DTA1_9BACT</name>
<proteinExistence type="predicted"/>
<reference evidence="6 7" key="1">
    <citation type="submission" date="2020-04" db="EMBL/GenBank/DDBJ databases">
        <title>Genome sequencing of novel species.</title>
        <authorList>
            <person name="Heo J."/>
            <person name="Kim S.-J."/>
            <person name="Kim J.-S."/>
            <person name="Hong S.-B."/>
            <person name="Kwon S.-W."/>
        </authorList>
    </citation>
    <scope>NUCLEOTIDE SEQUENCE [LARGE SCALE GENOMIC DNA]</scope>
    <source>
        <strain evidence="6 7">CJU-R4</strain>
        <plasmid evidence="6 7">unnamed1</plasmid>
    </source>
</reference>
<dbReference type="GO" id="GO:0003677">
    <property type="term" value="F:DNA binding"/>
    <property type="evidence" value="ECO:0007669"/>
    <property type="project" value="UniProtKB-KW"/>
</dbReference>
<dbReference type="SUPFAM" id="SSF56349">
    <property type="entry name" value="DNA breaking-rejoining enzymes"/>
    <property type="match status" value="1"/>
</dbReference>
<evidence type="ECO:0000256" key="4">
    <source>
        <dbReference type="SAM" id="MobiDB-lite"/>
    </source>
</evidence>
<dbReference type="InterPro" id="IPR010998">
    <property type="entry name" value="Integrase_recombinase_N"/>
</dbReference>
<feature type="region of interest" description="Disordered" evidence="4">
    <location>
        <begin position="12"/>
        <end position="40"/>
    </location>
</feature>
<evidence type="ECO:0000256" key="3">
    <source>
        <dbReference type="ARBA" id="ARBA00023172"/>
    </source>
</evidence>
<dbReference type="Proteomes" id="UP000501128">
    <property type="component" value="Plasmid unnamed1"/>
</dbReference>
<evidence type="ECO:0000259" key="5">
    <source>
        <dbReference type="PROSITE" id="PS51898"/>
    </source>
</evidence>
<dbReference type="Pfam" id="PF00589">
    <property type="entry name" value="Phage_integrase"/>
    <property type="match status" value="1"/>
</dbReference>
<keyword evidence="3" id="KW-0233">DNA recombination</keyword>
<gene>
    <name evidence="6" type="ORF">HH216_25000</name>
</gene>
<dbReference type="InterPro" id="IPR011010">
    <property type="entry name" value="DNA_brk_join_enz"/>
</dbReference>
<evidence type="ECO:0000256" key="1">
    <source>
        <dbReference type="ARBA" id="ARBA00022908"/>
    </source>
</evidence>
<dbReference type="KEGG" id="srho:HH216_25000"/>
<geneLocation type="plasmid" evidence="6 7">
    <name>unnamed1</name>
</geneLocation>
<dbReference type="EMBL" id="CP051678">
    <property type="protein sequence ID" value="QJD81689.1"/>
    <property type="molecule type" value="Genomic_DNA"/>
</dbReference>
<dbReference type="SUPFAM" id="SSF47823">
    <property type="entry name" value="lambda integrase-like, N-terminal domain"/>
    <property type="match status" value="1"/>
</dbReference>
<dbReference type="InterPro" id="IPR052925">
    <property type="entry name" value="Phage_Integrase-like_Recomb"/>
</dbReference>
<sequence length="329" mass="36534">MNCPLDYLDPDRAKSAAGHRAPAAGRAGPTGLPAERTQGAANTERAYRADLTHYTDWCAVQGIDGLPTTPALLGQYVSELAPIRKWATISRRLAAVRKWHELHQLDTPIDDHWLRATLKGIQRQHGTHAEQAPAFGAAQLKRIVGGLITESDGVPRFGPLRDKVALLLGFTGAFRRSELVALNVEQLHFSDDGVVVTYHGSKTNQVGQREEKALFYSADPAICPVRTLQRWVALLERPTGPLLVRVRKANELTQERLTDQSINLLVKKYLGDRYSAHSLRASFVTTAKLNGADDSEIMQQTKHKTSAMIRRYTRLDSIKQHNAAKKLGW</sequence>
<accession>A0A7L5DTA1</accession>
<dbReference type="CDD" id="cd00799">
    <property type="entry name" value="INT_Cre_C"/>
    <property type="match status" value="1"/>
</dbReference>
<dbReference type="PROSITE" id="PS51898">
    <property type="entry name" value="TYR_RECOMBINASE"/>
    <property type="match status" value="1"/>
</dbReference>
<dbReference type="InterPro" id="IPR002104">
    <property type="entry name" value="Integrase_catalytic"/>
</dbReference>
<dbReference type="InterPro" id="IPR013762">
    <property type="entry name" value="Integrase-like_cat_sf"/>
</dbReference>
<evidence type="ECO:0000313" key="7">
    <source>
        <dbReference type="Proteomes" id="UP000501128"/>
    </source>
</evidence>
<dbReference type="PANTHER" id="PTHR34605">
    <property type="entry name" value="PHAGE_INTEGRASE DOMAIN-CONTAINING PROTEIN"/>
    <property type="match status" value="1"/>
</dbReference>
<feature type="domain" description="Tyr recombinase" evidence="5">
    <location>
        <begin position="130"/>
        <end position="325"/>
    </location>
</feature>
<keyword evidence="2" id="KW-0238">DNA-binding</keyword>
<dbReference type="Gene3D" id="1.10.443.10">
    <property type="entry name" value="Intergrase catalytic core"/>
    <property type="match status" value="1"/>
</dbReference>
<keyword evidence="7" id="KW-1185">Reference proteome</keyword>
<dbReference type="Pfam" id="PF02899">
    <property type="entry name" value="Phage_int_SAM_1"/>
    <property type="match status" value="1"/>
</dbReference>
<feature type="compositionally biased region" description="Low complexity" evidence="4">
    <location>
        <begin position="15"/>
        <end position="34"/>
    </location>
</feature>
<organism evidence="6 7">
    <name type="scientific">Spirosoma rhododendri</name>
    <dbReference type="NCBI Taxonomy" id="2728024"/>
    <lineage>
        <taxon>Bacteria</taxon>
        <taxon>Pseudomonadati</taxon>
        <taxon>Bacteroidota</taxon>
        <taxon>Cytophagia</taxon>
        <taxon>Cytophagales</taxon>
        <taxon>Cytophagaceae</taxon>
        <taxon>Spirosoma</taxon>
    </lineage>
</organism>
<dbReference type="Gene3D" id="1.10.150.130">
    <property type="match status" value="1"/>
</dbReference>
<keyword evidence="1" id="KW-0229">DNA integration</keyword>
<dbReference type="GO" id="GO:0006310">
    <property type="term" value="P:DNA recombination"/>
    <property type="evidence" value="ECO:0007669"/>
    <property type="project" value="UniProtKB-KW"/>
</dbReference>
<evidence type="ECO:0000313" key="6">
    <source>
        <dbReference type="EMBL" id="QJD81689.1"/>
    </source>
</evidence>
<dbReference type="InterPro" id="IPR004107">
    <property type="entry name" value="Integrase_SAM-like_N"/>
</dbReference>